<dbReference type="Proteomes" id="UP001062846">
    <property type="component" value="Chromosome 10"/>
</dbReference>
<reference evidence="1" key="1">
    <citation type="submission" date="2022-02" db="EMBL/GenBank/DDBJ databases">
        <title>Plant Genome Project.</title>
        <authorList>
            <person name="Zhang R.-G."/>
        </authorList>
    </citation>
    <scope>NUCLEOTIDE SEQUENCE</scope>
    <source>
        <strain evidence="1">AT1</strain>
    </source>
</reference>
<name>A0ACC0M921_RHOML</name>
<evidence type="ECO:0000313" key="2">
    <source>
        <dbReference type="Proteomes" id="UP001062846"/>
    </source>
</evidence>
<evidence type="ECO:0000313" key="1">
    <source>
        <dbReference type="EMBL" id="KAI8537094.1"/>
    </source>
</evidence>
<dbReference type="EMBL" id="CM046397">
    <property type="protein sequence ID" value="KAI8537094.1"/>
    <property type="molecule type" value="Genomic_DNA"/>
</dbReference>
<sequence>MGKMAMAGLYRRILLSSPAIDFTSSKGKTSTTGFQISGYFSDLFWGVCEITSWNQTEDCKDPTQKEPKGLSVFTLYLERQADAVRSFSTKRHGDDVIGIDIGNTTSRVAVMVGQAPNVVEKSIPSSVALFSKENILVGAMAKHHASTHARNTIVKMKNLIGRRYDDPQTQKLKSMVPYSIVGDVSGKAFVEASNMRFSPTQIYAFILAEIKKSAEAYLRRTVSKAVIAVPTDFSVEQRKEIEFAGKEAELDVLGIIDEPVAATLSSMSINGGLIAAFDLGGGAFNLSILEISEGNITVKANRSDNFLGGDDFDRALLEYIVSEIKILHSVDVTSDKMVMMRLTEAAEKAKLELSRWTEATVRVIIPTAQGPRRLKINVSHSKFDDIVSPLIERIRTHCAGCLTDARILGEKIDELILVGGMTRIPVVQNIVREIFKGVSSMRVNPEEAVVIGAALEASLLIENTKKLLPGETPLSIGIETFAGNFTRIISRNSRIPVKQSRIFSTESDNQESVRFRIFQGERGMASNNVFVGELELTGIPPAPSGVPRIELSFHIATDSTLHVLAKHKYKESAAEFHLPVSCEDEVRVRSLVKEGILHGLQDEKISTLAELRSMAAMVICRVEKILDMEKTVPDELHNEARVMLADLRMAMESENAYMLVEKIQMAESAGIDLVLWLENPEYNEDDE</sequence>
<organism evidence="1 2">
    <name type="scientific">Rhododendron molle</name>
    <name type="common">Chinese azalea</name>
    <name type="synonym">Azalea mollis</name>
    <dbReference type="NCBI Taxonomy" id="49168"/>
    <lineage>
        <taxon>Eukaryota</taxon>
        <taxon>Viridiplantae</taxon>
        <taxon>Streptophyta</taxon>
        <taxon>Embryophyta</taxon>
        <taxon>Tracheophyta</taxon>
        <taxon>Spermatophyta</taxon>
        <taxon>Magnoliopsida</taxon>
        <taxon>eudicotyledons</taxon>
        <taxon>Gunneridae</taxon>
        <taxon>Pentapetalae</taxon>
        <taxon>asterids</taxon>
        <taxon>Ericales</taxon>
        <taxon>Ericaceae</taxon>
        <taxon>Ericoideae</taxon>
        <taxon>Rhodoreae</taxon>
        <taxon>Rhododendron</taxon>
    </lineage>
</organism>
<protein>
    <submittedName>
        <fullName evidence="1">Uncharacterized protein</fullName>
    </submittedName>
</protein>
<keyword evidence="2" id="KW-1185">Reference proteome</keyword>
<comment type="caution">
    <text evidence="1">The sequence shown here is derived from an EMBL/GenBank/DDBJ whole genome shotgun (WGS) entry which is preliminary data.</text>
</comment>
<proteinExistence type="predicted"/>
<gene>
    <name evidence="1" type="ORF">RHMOL_Rhmol10G0307800</name>
</gene>
<accession>A0ACC0M921</accession>